<dbReference type="EMBL" id="JAGFBR010000017">
    <property type="protein sequence ID" value="KAH0452452.1"/>
    <property type="molecule type" value="Genomic_DNA"/>
</dbReference>
<organism evidence="2 3">
    <name type="scientific">Dendrobium chrysotoxum</name>
    <name type="common">Orchid</name>
    <dbReference type="NCBI Taxonomy" id="161865"/>
    <lineage>
        <taxon>Eukaryota</taxon>
        <taxon>Viridiplantae</taxon>
        <taxon>Streptophyta</taxon>
        <taxon>Embryophyta</taxon>
        <taxon>Tracheophyta</taxon>
        <taxon>Spermatophyta</taxon>
        <taxon>Magnoliopsida</taxon>
        <taxon>Liliopsida</taxon>
        <taxon>Asparagales</taxon>
        <taxon>Orchidaceae</taxon>
        <taxon>Epidendroideae</taxon>
        <taxon>Malaxideae</taxon>
        <taxon>Dendrobiinae</taxon>
        <taxon>Dendrobium</taxon>
    </lineage>
</organism>
<reference evidence="2 3" key="1">
    <citation type="journal article" date="2021" name="Hortic Res">
        <title>Chromosome-scale assembly of the Dendrobium chrysotoxum genome enhances the understanding of orchid evolution.</title>
        <authorList>
            <person name="Zhang Y."/>
            <person name="Zhang G.Q."/>
            <person name="Zhang D."/>
            <person name="Liu X.D."/>
            <person name="Xu X.Y."/>
            <person name="Sun W.H."/>
            <person name="Yu X."/>
            <person name="Zhu X."/>
            <person name="Wang Z.W."/>
            <person name="Zhao X."/>
            <person name="Zhong W.Y."/>
            <person name="Chen H."/>
            <person name="Yin W.L."/>
            <person name="Huang T."/>
            <person name="Niu S.C."/>
            <person name="Liu Z.J."/>
        </authorList>
    </citation>
    <scope>NUCLEOTIDE SEQUENCE [LARGE SCALE GENOMIC DNA]</scope>
    <source>
        <strain evidence="2">Lindl</strain>
    </source>
</reference>
<sequence>MPRDWHERMSEERDVQVPDGGSQWPARLRTGVWPRPKTTAIVPALAWREVRRRNVRRARGEKEGEAMVGIELGGFEAGVKFFIVDVWSAAPSIFAWKGWKRGGNGGGRLFRRELVSQLMADGGYST</sequence>
<proteinExistence type="predicted"/>
<keyword evidence="3" id="KW-1185">Reference proteome</keyword>
<gene>
    <name evidence="2" type="ORF">IEQ34_019751</name>
</gene>
<comment type="caution">
    <text evidence="2">The sequence shown here is derived from an EMBL/GenBank/DDBJ whole genome shotgun (WGS) entry which is preliminary data.</text>
</comment>
<evidence type="ECO:0000313" key="3">
    <source>
        <dbReference type="Proteomes" id="UP000775213"/>
    </source>
</evidence>
<evidence type="ECO:0000256" key="1">
    <source>
        <dbReference type="SAM" id="MobiDB-lite"/>
    </source>
</evidence>
<protein>
    <submittedName>
        <fullName evidence="2">Uncharacterized protein</fullName>
    </submittedName>
</protein>
<evidence type="ECO:0000313" key="2">
    <source>
        <dbReference type="EMBL" id="KAH0452452.1"/>
    </source>
</evidence>
<dbReference type="Proteomes" id="UP000775213">
    <property type="component" value="Unassembled WGS sequence"/>
</dbReference>
<name>A0AAV7G9L5_DENCH</name>
<accession>A0AAV7G9L5</accession>
<feature type="region of interest" description="Disordered" evidence="1">
    <location>
        <begin position="1"/>
        <end position="29"/>
    </location>
</feature>
<feature type="compositionally biased region" description="Basic and acidic residues" evidence="1">
    <location>
        <begin position="1"/>
        <end position="16"/>
    </location>
</feature>
<dbReference type="AlphaFoldDB" id="A0AAV7G9L5"/>